<proteinExistence type="predicted"/>
<dbReference type="RefSeq" id="XP_070894033.1">
    <property type="nucleotide sequence ID" value="XM_071037326.1"/>
</dbReference>
<feature type="region of interest" description="Disordered" evidence="1">
    <location>
        <begin position="49"/>
        <end position="89"/>
    </location>
</feature>
<dbReference type="EMBL" id="JBFXLR010000066">
    <property type="protein sequence ID" value="KAL2840382.1"/>
    <property type="molecule type" value="Genomic_DNA"/>
</dbReference>
<evidence type="ECO:0000313" key="3">
    <source>
        <dbReference type="Proteomes" id="UP001610444"/>
    </source>
</evidence>
<evidence type="ECO:0000313" key="2">
    <source>
        <dbReference type="EMBL" id="KAL2840382.1"/>
    </source>
</evidence>
<protein>
    <submittedName>
        <fullName evidence="2">Uncharacterized protein</fullName>
    </submittedName>
</protein>
<name>A0ABR4JK17_9EURO</name>
<dbReference type="Proteomes" id="UP001610444">
    <property type="component" value="Unassembled WGS sequence"/>
</dbReference>
<reference evidence="2 3" key="1">
    <citation type="submission" date="2024-07" db="EMBL/GenBank/DDBJ databases">
        <title>Section-level genome sequencing and comparative genomics of Aspergillus sections Usti and Cavernicolus.</title>
        <authorList>
            <consortium name="Lawrence Berkeley National Laboratory"/>
            <person name="Nybo J.L."/>
            <person name="Vesth T.C."/>
            <person name="Theobald S."/>
            <person name="Frisvad J.C."/>
            <person name="Larsen T.O."/>
            <person name="Kjaerboelling I."/>
            <person name="Rothschild-Mancinelli K."/>
            <person name="Lyhne E.K."/>
            <person name="Kogle M.E."/>
            <person name="Barry K."/>
            <person name="Clum A."/>
            <person name="Na H."/>
            <person name="Ledsgaard L."/>
            <person name="Lin J."/>
            <person name="Lipzen A."/>
            <person name="Kuo A."/>
            <person name="Riley R."/>
            <person name="Mondo S."/>
            <person name="LaButti K."/>
            <person name="Haridas S."/>
            <person name="Pangalinan J."/>
            <person name="Salamov A.A."/>
            <person name="Simmons B.A."/>
            <person name="Magnuson J.K."/>
            <person name="Chen J."/>
            <person name="Drula E."/>
            <person name="Henrissat B."/>
            <person name="Wiebenga A."/>
            <person name="Lubbers R.J."/>
            <person name="Gomes A.C."/>
            <person name="Macurrencykelacurrency M.R."/>
            <person name="Stajich J."/>
            <person name="Grigoriev I.V."/>
            <person name="Mortensen U.H."/>
            <person name="De vries R.P."/>
            <person name="Baker S.E."/>
            <person name="Andersen M.R."/>
        </authorList>
    </citation>
    <scope>NUCLEOTIDE SEQUENCE [LARGE SCALE GENOMIC DNA]</scope>
    <source>
        <strain evidence="2 3">CBS 756.74</strain>
    </source>
</reference>
<accession>A0ABR4JK17</accession>
<sequence length="108" mass="11617">MILSPHSRFLTAEQASGGLAVAVADFFPQSARKPSPEPPGRLIPIIRTAQPKPSQRNPGNSSVNSQKQPNHPSYGSPSKPPSLTRAGDGTDLVWGTAIYRRVSLLYQL</sequence>
<keyword evidence="3" id="KW-1185">Reference proteome</keyword>
<evidence type="ECO:0000256" key="1">
    <source>
        <dbReference type="SAM" id="MobiDB-lite"/>
    </source>
</evidence>
<gene>
    <name evidence="2" type="ORF">BJX68DRAFT_187610</name>
</gene>
<feature type="compositionally biased region" description="Polar residues" evidence="1">
    <location>
        <begin position="51"/>
        <end position="76"/>
    </location>
</feature>
<dbReference type="GeneID" id="98152490"/>
<comment type="caution">
    <text evidence="2">The sequence shown here is derived from an EMBL/GenBank/DDBJ whole genome shotgun (WGS) entry which is preliminary data.</text>
</comment>
<organism evidence="2 3">
    <name type="scientific">Aspergillus pseudodeflectus</name>
    <dbReference type="NCBI Taxonomy" id="176178"/>
    <lineage>
        <taxon>Eukaryota</taxon>
        <taxon>Fungi</taxon>
        <taxon>Dikarya</taxon>
        <taxon>Ascomycota</taxon>
        <taxon>Pezizomycotina</taxon>
        <taxon>Eurotiomycetes</taxon>
        <taxon>Eurotiomycetidae</taxon>
        <taxon>Eurotiales</taxon>
        <taxon>Aspergillaceae</taxon>
        <taxon>Aspergillus</taxon>
        <taxon>Aspergillus subgen. Nidulantes</taxon>
    </lineage>
</organism>